<dbReference type="CDD" id="cd24068">
    <property type="entry name" value="ASKHA_NBD_ROK_FnNanK-like"/>
    <property type="match status" value="1"/>
</dbReference>
<evidence type="ECO:0000313" key="2">
    <source>
        <dbReference type="EMBL" id="MDQ0255894.1"/>
    </source>
</evidence>
<dbReference type="PROSITE" id="PS01125">
    <property type="entry name" value="ROK"/>
    <property type="match status" value="1"/>
</dbReference>
<dbReference type="PANTHER" id="PTHR18964:SF165">
    <property type="entry name" value="BETA-GLUCOSIDE KINASE"/>
    <property type="match status" value="1"/>
</dbReference>
<keyword evidence="3" id="KW-1185">Reference proteome</keyword>
<dbReference type="PANTHER" id="PTHR18964">
    <property type="entry name" value="ROK (REPRESSOR, ORF, KINASE) FAMILY"/>
    <property type="match status" value="1"/>
</dbReference>
<name>A0ABT9ZYH1_9BACI</name>
<sequence>MERGGSFDVNIIVFDIGGTNIKYGVINEAGEILYKSSVATAITAESNDIVRQLLDLGKELKLKWGATGVAISSAGQINSHTGEVIHATDTIPGYRGTNLKQEIESVLNVPVVVENDVNCMAIGEYWKGAAKGKENFLSLALGTGIGGAIVLNGSLHTGASFSAGELGHMTLYPKGKLCTCGDKGCYEMYASSLALEKKARGVLQTDVTLPELFAGAKSGNSVMESVIDEWIEDMALGIKTLVHIFNPELIVIGGGVSAQGSYLLEKLRPSVYGKIMPPFRSLMSIEVAQQGNDANLIGSSFLFFRDLEARHNGDYVESSITCDKK</sequence>
<dbReference type="EMBL" id="JAUSUG010000013">
    <property type="protein sequence ID" value="MDQ0255894.1"/>
    <property type="molecule type" value="Genomic_DNA"/>
</dbReference>
<reference evidence="2 3" key="1">
    <citation type="submission" date="2023-07" db="EMBL/GenBank/DDBJ databases">
        <title>Genomic Encyclopedia of Type Strains, Phase IV (KMG-IV): sequencing the most valuable type-strain genomes for metagenomic binning, comparative biology and taxonomic classification.</title>
        <authorList>
            <person name="Goeker M."/>
        </authorList>
    </citation>
    <scope>NUCLEOTIDE SEQUENCE [LARGE SCALE GENOMIC DNA]</scope>
    <source>
        <strain evidence="2 3">DSM 9768</strain>
    </source>
</reference>
<evidence type="ECO:0000256" key="1">
    <source>
        <dbReference type="ARBA" id="ARBA00006479"/>
    </source>
</evidence>
<dbReference type="Pfam" id="PF00480">
    <property type="entry name" value="ROK"/>
    <property type="match status" value="1"/>
</dbReference>
<dbReference type="SUPFAM" id="SSF53067">
    <property type="entry name" value="Actin-like ATPase domain"/>
    <property type="match status" value="1"/>
</dbReference>
<dbReference type="Gene3D" id="3.30.420.40">
    <property type="match status" value="2"/>
</dbReference>
<comment type="similarity">
    <text evidence="1">Belongs to the ROK (NagC/XylR) family.</text>
</comment>
<protein>
    <submittedName>
        <fullName evidence="2">Glucokinase-like ROK family protein</fullName>
    </submittedName>
</protein>
<gene>
    <name evidence="2" type="ORF">J2S74_003278</name>
</gene>
<dbReference type="InterPro" id="IPR043129">
    <property type="entry name" value="ATPase_NBD"/>
</dbReference>
<dbReference type="InterPro" id="IPR049874">
    <property type="entry name" value="ROK_cs"/>
</dbReference>
<organism evidence="2 3">
    <name type="scientific">Evansella vedderi</name>
    <dbReference type="NCBI Taxonomy" id="38282"/>
    <lineage>
        <taxon>Bacteria</taxon>
        <taxon>Bacillati</taxon>
        <taxon>Bacillota</taxon>
        <taxon>Bacilli</taxon>
        <taxon>Bacillales</taxon>
        <taxon>Bacillaceae</taxon>
        <taxon>Evansella</taxon>
    </lineage>
</organism>
<dbReference type="RefSeq" id="WP_307327146.1">
    <property type="nucleotide sequence ID" value="NZ_JAUSUG010000013.1"/>
</dbReference>
<evidence type="ECO:0000313" key="3">
    <source>
        <dbReference type="Proteomes" id="UP001230005"/>
    </source>
</evidence>
<accession>A0ABT9ZYH1</accession>
<comment type="caution">
    <text evidence="2">The sequence shown here is derived from an EMBL/GenBank/DDBJ whole genome shotgun (WGS) entry which is preliminary data.</text>
</comment>
<proteinExistence type="inferred from homology"/>
<dbReference type="InterPro" id="IPR000600">
    <property type="entry name" value="ROK"/>
</dbReference>
<dbReference type="Proteomes" id="UP001230005">
    <property type="component" value="Unassembled WGS sequence"/>
</dbReference>